<evidence type="ECO:0000259" key="3">
    <source>
        <dbReference type="Pfam" id="PF17100"/>
    </source>
</evidence>
<evidence type="ECO:0000256" key="2">
    <source>
        <dbReference type="SAM" id="MobiDB-lite"/>
    </source>
</evidence>
<dbReference type="Pfam" id="PF17100">
    <property type="entry name" value="NACHT_N"/>
    <property type="match status" value="1"/>
</dbReference>
<dbReference type="Proteomes" id="UP000008066">
    <property type="component" value="Unassembled WGS sequence"/>
</dbReference>
<feature type="domain" description="Nephrocystin 3-like N-terminal" evidence="4">
    <location>
        <begin position="392"/>
        <end position="489"/>
    </location>
</feature>
<feature type="compositionally biased region" description="Low complexity" evidence="2">
    <location>
        <begin position="46"/>
        <end position="56"/>
    </location>
</feature>
<dbReference type="AlphaFoldDB" id="G0S9S4"/>
<dbReference type="EMBL" id="GL988043">
    <property type="protein sequence ID" value="EGS20185.1"/>
    <property type="molecule type" value="Genomic_DNA"/>
</dbReference>
<dbReference type="Pfam" id="PF24883">
    <property type="entry name" value="NPHP3_N"/>
    <property type="match status" value="1"/>
</dbReference>
<dbReference type="InterPro" id="IPR056884">
    <property type="entry name" value="NPHP3-like_N"/>
</dbReference>
<dbReference type="HOGENOM" id="CLU_288351_0_0_1"/>
<dbReference type="GeneID" id="18258736"/>
<dbReference type="OMA" id="WTGICTI"/>
<dbReference type="PANTHER" id="PTHR10039:SF16">
    <property type="entry name" value="GPI INOSITOL-DEACYLASE"/>
    <property type="match status" value="1"/>
</dbReference>
<organism evidence="6">
    <name type="scientific">Chaetomium thermophilum (strain DSM 1495 / CBS 144.50 / IMI 039719)</name>
    <name type="common">Thermochaetoides thermophila</name>
    <dbReference type="NCBI Taxonomy" id="759272"/>
    <lineage>
        <taxon>Eukaryota</taxon>
        <taxon>Fungi</taxon>
        <taxon>Dikarya</taxon>
        <taxon>Ascomycota</taxon>
        <taxon>Pezizomycotina</taxon>
        <taxon>Sordariomycetes</taxon>
        <taxon>Sordariomycetidae</taxon>
        <taxon>Sordariales</taxon>
        <taxon>Chaetomiaceae</taxon>
        <taxon>Thermochaetoides</taxon>
    </lineage>
</organism>
<evidence type="ECO:0000256" key="1">
    <source>
        <dbReference type="ARBA" id="ARBA00022737"/>
    </source>
</evidence>
<feature type="domain" description="NWD NACHT-NTPase N-terminal" evidence="3">
    <location>
        <begin position="102"/>
        <end position="334"/>
    </location>
</feature>
<sequence length="1000" mass="113896">MGLITCACLPVRRDRDPPSPGPRIPLGPVIPTKDERSPSSSPESAVPLPVVPSRSPSPLTQTFAYAVRDSSRLSSCDTVRFSSRRGSAGLASLQDSLLLSREIWEEAYNEVKKDEALRPLVLNYEQLFNTVAEGRMFALRRSSRQSTILKENFQLECVEEVNNNEECFRRVAHEYMEITRRDSHSTEQAVVGAAVQFIQRMKDVISAALASSPPASLAWTGICTILLPVIVNHAEQIAAREAGFGYVMSRFTWYGHVLELLNCEYWHSTSPSFIALRRVIRSEIVSLYKLLIEYHLRAYYTYCRPLTTISRDILKLDDWNNMIANIKESEKRLEDYMSLNFEQHLLDKLHLLSEDALHKQRMETLLKFKFPDDLPYSVYQAYLDSIVAPQNGTGAGVLTHPKFIKWAMAESGVFVLEGIPGSGKSVLAKSLLTDLPNWRPTTVCAYFFKDNGRGQNAANTALCRILSELFREHPELIDRINTKVENMLPEEKLSQYFSHPIPRVKFFITTRPLVSPQPSFNFPGVTFLNLEEDEHCLKHISKDIGQVVLARFNRFADKCIQDLALREELLALIEPKEDRTYLYVKLLFDCLELRMREGIPRVPWGWINVFKTLPGTVKEAYLGFLNRVRECHRDDVRRLFKIVLAAARPLTLREVNIALNILDCHNGSDHGLGLQNVNGFRSWILDACKYFLDVYHGRTLAESCIKYLSLPLRTSSKFRDAEAPDTNEDYHLWDTDELDFAGYAHVNWHSHVQHTLTSDDSESSIRLRDILRPWSFWYQNMITVVRLSSPWSAIRLETLEKMLAPEDGRHSWFIVDEDYGVAGESPKGQILAIASDKEDRLVIADARGEPLPWLPPVSPEQKGTSEKLSSMLRSLSTFHVLRSITAYKRYSPIPSDWFSVRMFNKANPTYHTATSDPIPILYLTHGDVLSYVLSNRTPSFPAHVHMLSLNASWTVGTLLWNVRLPAGQDRAGDLTMVVPHPVNKDEDDPEMEAEDRIISG</sequence>
<protein>
    <submittedName>
        <fullName evidence="5">Uncharacterized protein</fullName>
    </submittedName>
</protein>
<reference evidence="5 6" key="1">
    <citation type="journal article" date="2011" name="Cell">
        <title>Insight into structure and assembly of the nuclear pore complex by utilizing the genome of a eukaryotic thermophile.</title>
        <authorList>
            <person name="Amlacher S."/>
            <person name="Sarges P."/>
            <person name="Flemming D."/>
            <person name="van Noort V."/>
            <person name="Kunze R."/>
            <person name="Devos D.P."/>
            <person name="Arumugam M."/>
            <person name="Bork P."/>
            <person name="Hurt E."/>
        </authorList>
    </citation>
    <scope>NUCLEOTIDE SEQUENCE [LARGE SCALE GENOMIC DNA]</scope>
    <source>
        <strain evidence="6">DSM 1495 / CBS 144.50 / IMI 039719</strain>
    </source>
</reference>
<evidence type="ECO:0000313" key="6">
    <source>
        <dbReference type="Proteomes" id="UP000008066"/>
    </source>
</evidence>
<feature type="region of interest" description="Disordered" evidence="2">
    <location>
        <begin position="10"/>
        <end position="56"/>
    </location>
</feature>
<dbReference type="RefSeq" id="XP_006695070.1">
    <property type="nucleotide sequence ID" value="XM_006695007.1"/>
</dbReference>
<dbReference type="OrthoDB" id="194358at2759"/>
<dbReference type="eggNOG" id="KOG4177">
    <property type="taxonomic scope" value="Eukaryota"/>
</dbReference>
<evidence type="ECO:0000313" key="5">
    <source>
        <dbReference type="EMBL" id="EGS20185.1"/>
    </source>
</evidence>
<accession>G0S9S4</accession>
<evidence type="ECO:0000259" key="4">
    <source>
        <dbReference type="Pfam" id="PF24883"/>
    </source>
</evidence>
<feature type="region of interest" description="Disordered" evidence="2">
    <location>
        <begin position="980"/>
        <end position="1000"/>
    </location>
</feature>
<dbReference type="PANTHER" id="PTHR10039">
    <property type="entry name" value="AMELOGENIN"/>
    <property type="match status" value="1"/>
</dbReference>
<dbReference type="InterPro" id="IPR031359">
    <property type="entry name" value="NACHT_N"/>
</dbReference>
<name>G0S9S4_CHATD</name>
<keyword evidence="6" id="KW-1185">Reference proteome</keyword>
<keyword evidence="1" id="KW-0677">Repeat</keyword>
<dbReference type="KEGG" id="cthr:CTHT_0046980"/>
<gene>
    <name evidence="5" type="ORF">CTHT_0046980</name>
</gene>
<proteinExistence type="predicted"/>